<keyword evidence="2" id="KW-0805">Transcription regulation</keyword>
<gene>
    <name evidence="6" type="ORF">FAZ69_13155</name>
</gene>
<evidence type="ECO:0000313" key="6">
    <source>
        <dbReference type="EMBL" id="TKC88699.1"/>
    </source>
</evidence>
<dbReference type="InterPro" id="IPR000847">
    <property type="entry name" value="LysR_HTH_N"/>
</dbReference>
<evidence type="ECO:0000256" key="1">
    <source>
        <dbReference type="ARBA" id="ARBA00009437"/>
    </source>
</evidence>
<dbReference type="InterPro" id="IPR036390">
    <property type="entry name" value="WH_DNA-bd_sf"/>
</dbReference>
<protein>
    <submittedName>
        <fullName evidence="6">LysR family transcriptional regulator</fullName>
    </submittedName>
</protein>
<dbReference type="FunFam" id="3.40.190.290:FF:000001">
    <property type="entry name" value="Transcriptional regulator, LysR family"/>
    <property type="match status" value="1"/>
</dbReference>
<dbReference type="EMBL" id="SWJE01000006">
    <property type="protein sequence ID" value="TKC88699.1"/>
    <property type="molecule type" value="Genomic_DNA"/>
</dbReference>
<sequence length="303" mass="33178">MELLQSMKVFAKLAELGSFTKVADAMELGRPQVTLVIKELEATLGARLFHRTTRKVNLTAEGEKFYERVEEILGNIADATTMFGSQGATPRGRLRVDIPAAFAQLSFMDGLKRFSRSYPELDLILGVTDRTVDLVAEGVDCALRIGDLPDSSMVARKVGSAVMVTCASPEYLREHGEPASVGDLQAHRGVQFLSGFSNRPQPWRFSVDGEDKACHCRAAIRVNESKAYVQCGVAGFGIIQAPGVAVSEYLARGALVEVLAAHRPAPRPVSVLYPSRTFAAPRTQAFVEWLRKHFARIDQAWLG</sequence>
<keyword evidence="3" id="KW-0238">DNA-binding</keyword>
<dbReference type="Pfam" id="PF00126">
    <property type="entry name" value="HTH_1"/>
    <property type="match status" value="1"/>
</dbReference>
<organism evidence="6 7">
    <name type="scientific">Trinickia terrae</name>
    <dbReference type="NCBI Taxonomy" id="2571161"/>
    <lineage>
        <taxon>Bacteria</taxon>
        <taxon>Pseudomonadati</taxon>
        <taxon>Pseudomonadota</taxon>
        <taxon>Betaproteobacteria</taxon>
        <taxon>Burkholderiales</taxon>
        <taxon>Burkholderiaceae</taxon>
        <taxon>Trinickia</taxon>
    </lineage>
</organism>
<dbReference type="Gene3D" id="1.10.10.10">
    <property type="entry name" value="Winged helix-like DNA-binding domain superfamily/Winged helix DNA-binding domain"/>
    <property type="match status" value="1"/>
</dbReference>
<dbReference type="GO" id="GO:0003700">
    <property type="term" value="F:DNA-binding transcription factor activity"/>
    <property type="evidence" value="ECO:0007669"/>
    <property type="project" value="InterPro"/>
</dbReference>
<comment type="similarity">
    <text evidence="1">Belongs to the LysR transcriptional regulatory family.</text>
</comment>
<dbReference type="AlphaFoldDB" id="A0A4U1I5R9"/>
<evidence type="ECO:0000313" key="7">
    <source>
        <dbReference type="Proteomes" id="UP000305539"/>
    </source>
</evidence>
<dbReference type="InterPro" id="IPR036388">
    <property type="entry name" value="WH-like_DNA-bd_sf"/>
</dbReference>
<dbReference type="InterPro" id="IPR005119">
    <property type="entry name" value="LysR_subst-bd"/>
</dbReference>
<comment type="caution">
    <text evidence="6">The sequence shown here is derived from an EMBL/GenBank/DDBJ whole genome shotgun (WGS) entry which is preliminary data.</text>
</comment>
<keyword evidence="4" id="KW-0804">Transcription</keyword>
<dbReference type="Pfam" id="PF03466">
    <property type="entry name" value="LysR_substrate"/>
    <property type="match status" value="1"/>
</dbReference>
<evidence type="ECO:0000256" key="2">
    <source>
        <dbReference type="ARBA" id="ARBA00023015"/>
    </source>
</evidence>
<dbReference type="Gene3D" id="3.40.190.290">
    <property type="match status" value="1"/>
</dbReference>
<dbReference type="SUPFAM" id="SSF53850">
    <property type="entry name" value="Periplasmic binding protein-like II"/>
    <property type="match status" value="1"/>
</dbReference>
<dbReference type="PROSITE" id="PS50931">
    <property type="entry name" value="HTH_LYSR"/>
    <property type="match status" value="1"/>
</dbReference>
<keyword evidence="7" id="KW-1185">Reference proteome</keyword>
<feature type="domain" description="HTH lysR-type" evidence="5">
    <location>
        <begin position="1"/>
        <end position="59"/>
    </location>
</feature>
<name>A0A4U1I5R9_9BURK</name>
<dbReference type="RefSeq" id="WP_136895110.1">
    <property type="nucleotide sequence ID" value="NZ_SWJE01000006.1"/>
</dbReference>
<dbReference type="SUPFAM" id="SSF46785">
    <property type="entry name" value="Winged helix' DNA-binding domain"/>
    <property type="match status" value="1"/>
</dbReference>
<evidence type="ECO:0000259" key="5">
    <source>
        <dbReference type="PROSITE" id="PS50931"/>
    </source>
</evidence>
<dbReference type="GO" id="GO:0043565">
    <property type="term" value="F:sequence-specific DNA binding"/>
    <property type="evidence" value="ECO:0007669"/>
    <property type="project" value="TreeGrafter"/>
</dbReference>
<dbReference type="OrthoDB" id="9076738at2"/>
<dbReference type="PANTHER" id="PTHR30537">
    <property type="entry name" value="HTH-TYPE TRANSCRIPTIONAL REGULATOR"/>
    <property type="match status" value="1"/>
</dbReference>
<evidence type="ECO:0000256" key="3">
    <source>
        <dbReference type="ARBA" id="ARBA00023125"/>
    </source>
</evidence>
<evidence type="ECO:0000256" key="4">
    <source>
        <dbReference type="ARBA" id="ARBA00023163"/>
    </source>
</evidence>
<dbReference type="PANTHER" id="PTHR30537:SF72">
    <property type="entry name" value="LYSR FAMILY TRANSCRIPTIONAL REGULATOR"/>
    <property type="match status" value="1"/>
</dbReference>
<proteinExistence type="inferred from homology"/>
<dbReference type="FunFam" id="1.10.10.10:FF:000001">
    <property type="entry name" value="LysR family transcriptional regulator"/>
    <property type="match status" value="1"/>
</dbReference>
<dbReference type="GO" id="GO:0006351">
    <property type="term" value="P:DNA-templated transcription"/>
    <property type="evidence" value="ECO:0007669"/>
    <property type="project" value="TreeGrafter"/>
</dbReference>
<dbReference type="InterPro" id="IPR058163">
    <property type="entry name" value="LysR-type_TF_proteobact-type"/>
</dbReference>
<accession>A0A4U1I5R9</accession>
<dbReference type="Proteomes" id="UP000305539">
    <property type="component" value="Unassembled WGS sequence"/>
</dbReference>
<reference evidence="6 7" key="1">
    <citation type="submission" date="2019-04" db="EMBL/GenBank/DDBJ databases">
        <title>Trinickia sp. 7GSK02, isolated from subtropical forest soil.</title>
        <authorList>
            <person name="Gao Z.-H."/>
            <person name="Qiu L.-H."/>
        </authorList>
    </citation>
    <scope>NUCLEOTIDE SEQUENCE [LARGE SCALE GENOMIC DNA]</scope>
    <source>
        <strain evidence="6 7">7GSK02</strain>
    </source>
</reference>
<dbReference type="CDD" id="cd08472">
    <property type="entry name" value="PBP2_CrgA_like_3"/>
    <property type="match status" value="1"/>
</dbReference>